<reference evidence="3" key="1">
    <citation type="submission" date="2022-07" db="EMBL/GenBank/DDBJ databases">
        <title>Draft genome sequence of Zalerion maritima ATCC 34329, a (micro)plastics degrading marine fungus.</title>
        <authorList>
            <person name="Paco A."/>
            <person name="Goncalves M.F.M."/>
            <person name="Rocha-Santos T.A.P."/>
            <person name="Alves A."/>
        </authorList>
    </citation>
    <scope>NUCLEOTIDE SEQUENCE</scope>
    <source>
        <strain evidence="3">ATCC 34329</strain>
    </source>
</reference>
<protein>
    <submittedName>
        <fullName evidence="3">F-box domain protein</fullName>
    </submittedName>
</protein>
<feature type="compositionally biased region" description="Low complexity" evidence="1">
    <location>
        <begin position="94"/>
        <end position="116"/>
    </location>
</feature>
<gene>
    <name evidence="3" type="ORF">MKZ38_003759</name>
</gene>
<comment type="caution">
    <text evidence="3">The sequence shown here is derived from an EMBL/GenBank/DDBJ whole genome shotgun (WGS) entry which is preliminary data.</text>
</comment>
<proteinExistence type="predicted"/>
<evidence type="ECO:0000313" key="3">
    <source>
        <dbReference type="EMBL" id="KAJ2898708.1"/>
    </source>
</evidence>
<dbReference type="Gene3D" id="3.80.10.10">
    <property type="entry name" value="Ribonuclease Inhibitor"/>
    <property type="match status" value="2"/>
</dbReference>
<dbReference type="PROSITE" id="PS50181">
    <property type="entry name" value="FBOX"/>
    <property type="match status" value="1"/>
</dbReference>
<feature type="region of interest" description="Disordered" evidence="1">
    <location>
        <begin position="1"/>
        <end position="65"/>
    </location>
</feature>
<feature type="region of interest" description="Disordered" evidence="1">
    <location>
        <begin position="652"/>
        <end position="693"/>
    </location>
</feature>
<evidence type="ECO:0000259" key="2">
    <source>
        <dbReference type="PROSITE" id="PS50181"/>
    </source>
</evidence>
<dbReference type="AlphaFoldDB" id="A0AAD5RN50"/>
<feature type="domain" description="F-box" evidence="2">
    <location>
        <begin position="172"/>
        <end position="218"/>
    </location>
</feature>
<dbReference type="Pfam" id="PF25372">
    <property type="entry name" value="DUF7885"/>
    <property type="match status" value="1"/>
</dbReference>
<dbReference type="PANTHER" id="PTHR13318">
    <property type="entry name" value="PARTNER OF PAIRED, ISOFORM B-RELATED"/>
    <property type="match status" value="1"/>
</dbReference>
<dbReference type="SUPFAM" id="SSF52047">
    <property type="entry name" value="RNI-like"/>
    <property type="match status" value="1"/>
</dbReference>
<dbReference type="InterPro" id="IPR032675">
    <property type="entry name" value="LRR_dom_sf"/>
</dbReference>
<dbReference type="Pfam" id="PF12937">
    <property type="entry name" value="F-box-like"/>
    <property type="match status" value="1"/>
</dbReference>
<dbReference type="SMART" id="SM00256">
    <property type="entry name" value="FBOX"/>
    <property type="match status" value="1"/>
</dbReference>
<dbReference type="GO" id="GO:0019005">
    <property type="term" value="C:SCF ubiquitin ligase complex"/>
    <property type="evidence" value="ECO:0007669"/>
    <property type="project" value="TreeGrafter"/>
</dbReference>
<evidence type="ECO:0000256" key="1">
    <source>
        <dbReference type="SAM" id="MobiDB-lite"/>
    </source>
</evidence>
<dbReference type="Proteomes" id="UP001201980">
    <property type="component" value="Unassembled WGS sequence"/>
</dbReference>
<accession>A0AAD5RN50</accession>
<feature type="region of interest" description="Disordered" evidence="1">
    <location>
        <begin position="94"/>
        <end position="128"/>
    </location>
</feature>
<evidence type="ECO:0000313" key="4">
    <source>
        <dbReference type="Proteomes" id="UP001201980"/>
    </source>
</evidence>
<dbReference type="InterPro" id="IPR001810">
    <property type="entry name" value="F-box_dom"/>
</dbReference>
<sequence>MAEAHPGLETNGAHETPTPQPQSPSNDLDASPTPMANYPAKRKSRQRLLRGISRISSSPSLAQLGRSRAASVPYGSRPSLSCVSLISPATPDTPISSHAYPSSPSSPGTYSTAPSSRPASPGVETTTAEGIEGVLGIRKVERDSQCRLPTTGTAALPQDLVVAAPYRRRTPALRWSLIPIEIKVHVLSFLISKELVRVSCVSKDFYRLCFDGQLWTRLDASEFYNEIPPDSLTKLVQATGSFIRDLNLRGCIQIEKASRAEAIVSACHNLVNANLEGCKNLQKTALHSLLRMNERLTTINLTGLGAATNKTCYIIADHCPQLQSLNVSWCKQLDTQGLIAVVCGCRLLRDLRAGEVRGLASAQFARTLFQTNRLERLTLCGCEDLTDAALKTIVHGTDPEIDFMTDRPLVEPRKLRHLDLSRCSRVSNQGIKALAHFVPHLEGLQLNRCTSITNEGLTPLVATTPRLTHLELEDIGTLNDSFLAQSLSKAPCAPVLQHLSVGYCENVGDIGLVSVIKNCRKLASVVMDNTRISNATLRAAVETVKCRSPRTLQPGYFPPVGLRMDVYDCQNITWAAVVDVLSHNADMKSTTSPLTEKASLSYPTEVIALKCFYGWQMTVDEHMKRVQRCDFSSASRLCVKWKEYMQATEEAGVSGTGLRRRRRRAREAQQVHADEESGTGRRRARTLGSCVVM</sequence>
<dbReference type="InterPro" id="IPR006553">
    <property type="entry name" value="Leu-rich_rpt_Cys-con_subtyp"/>
</dbReference>
<feature type="compositionally biased region" description="Basic and acidic residues" evidence="1">
    <location>
        <begin position="666"/>
        <end position="679"/>
    </location>
</feature>
<dbReference type="SUPFAM" id="SSF81383">
    <property type="entry name" value="F-box domain"/>
    <property type="match status" value="1"/>
</dbReference>
<feature type="compositionally biased region" description="Low complexity" evidence="1">
    <location>
        <begin position="49"/>
        <end position="64"/>
    </location>
</feature>
<dbReference type="SMART" id="SM00367">
    <property type="entry name" value="LRR_CC"/>
    <property type="match status" value="6"/>
</dbReference>
<dbReference type="GO" id="GO:0031146">
    <property type="term" value="P:SCF-dependent proteasomal ubiquitin-dependent protein catabolic process"/>
    <property type="evidence" value="ECO:0007669"/>
    <property type="project" value="TreeGrafter"/>
</dbReference>
<name>A0AAD5RN50_9PEZI</name>
<dbReference type="InterPro" id="IPR036047">
    <property type="entry name" value="F-box-like_dom_sf"/>
</dbReference>
<dbReference type="EMBL" id="JAKWBI020000220">
    <property type="protein sequence ID" value="KAJ2898708.1"/>
    <property type="molecule type" value="Genomic_DNA"/>
</dbReference>
<dbReference type="InterPro" id="IPR057207">
    <property type="entry name" value="FBXL15_LRR"/>
</dbReference>
<keyword evidence="4" id="KW-1185">Reference proteome</keyword>
<organism evidence="3 4">
    <name type="scientific">Zalerion maritima</name>
    <dbReference type="NCBI Taxonomy" id="339359"/>
    <lineage>
        <taxon>Eukaryota</taxon>
        <taxon>Fungi</taxon>
        <taxon>Dikarya</taxon>
        <taxon>Ascomycota</taxon>
        <taxon>Pezizomycotina</taxon>
        <taxon>Sordariomycetes</taxon>
        <taxon>Lulworthiomycetidae</taxon>
        <taxon>Lulworthiales</taxon>
        <taxon>Lulworthiaceae</taxon>
        <taxon>Zalerion</taxon>
    </lineage>
</organism>